<dbReference type="Proteomes" id="UP001156666">
    <property type="component" value="Unassembled WGS sequence"/>
</dbReference>
<protein>
    <submittedName>
        <fullName evidence="6">DNA-binding response regulator</fullName>
    </submittedName>
</protein>
<dbReference type="InterPro" id="IPR039420">
    <property type="entry name" value="WalR-like"/>
</dbReference>
<evidence type="ECO:0000256" key="2">
    <source>
        <dbReference type="ARBA" id="ARBA00023125"/>
    </source>
</evidence>
<reference evidence="6" key="2">
    <citation type="submission" date="2023-01" db="EMBL/GenBank/DDBJ databases">
        <title>Draft genome sequence of Portibacter lacus strain NBRC 108769.</title>
        <authorList>
            <person name="Sun Q."/>
            <person name="Mori K."/>
        </authorList>
    </citation>
    <scope>NUCLEOTIDE SEQUENCE</scope>
    <source>
        <strain evidence="6">NBRC 108769</strain>
    </source>
</reference>
<keyword evidence="2 6" id="KW-0238">DNA-binding</keyword>
<keyword evidence="1 3" id="KW-0597">Phosphoprotein</keyword>
<dbReference type="InterPro" id="IPR016032">
    <property type="entry name" value="Sig_transdc_resp-reg_C-effctor"/>
</dbReference>
<dbReference type="SMART" id="SM00448">
    <property type="entry name" value="REC"/>
    <property type="match status" value="1"/>
</dbReference>
<dbReference type="RefSeq" id="WP_235291810.1">
    <property type="nucleotide sequence ID" value="NZ_BSOH01000027.1"/>
</dbReference>
<sequence>MKEIIKVAIVDDSKVTLRNLAELIDYDKEIKISGTYSRARIFLDAMKRIDKSEYPDVVLTDIDMPDMNGVNMILVAKAQYPEIKFLILTVHDDESFLFDAIKVGASGYLLKDDKISILINQIKTLIRDGGAPMSPIIARKTLDLVQRIPESKGKVISHELPELTEREIEILKLMVAGHNYEQIATIIHVTKNTVKKHISNMYNKLHISSKAQAIKIANRNGLI</sequence>
<dbReference type="PANTHER" id="PTHR43214">
    <property type="entry name" value="TWO-COMPONENT RESPONSE REGULATOR"/>
    <property type="match status" value="1"/>
</dbReference>
<dbReference type="GO" id="GO:0006355">
    <property type="term" value="P:regulation of DNA-templated transcription"/>
    <property type="evidence" value="ECO:0007669"/>
    <property type="project" value="InterPro"/>
</dbReference>
<dbReference type="Gene3D" id="3.40.50.2300">
    <property type="match status" value="1"/>
</dbReference>
<dbReference type="CDD" id="cd17535">
    <property type="entry name" value="REC_NarL-like"/>
    <property type="match status" value="1"/>
</dbReference>
<reference evidence="6" key="1">
    <citation type="journal article" date="2014" name="Int. J. Syst. Evol. Microbiol.">
        <title>Complete genome sequence of Corynebacterium casei LMG S-19264T (=DSM 44701T), isolated from a smear-ripened cheese.</title>
        <authorList>
            <consortium name="US DOE Joint Genome Institute (JGI-PGF)"/>
            <person name="Walter F."/>
            <person name="Albersmeier A."/>
            <person name="Kalinowski J."/>
            <person name="Ruckert C."/>
        </authorList>
    </citation>
    <scope>NUCLEOTIDE SEQUENCE</scope>
    <source>
        <strain evidence="6">NBRC 108769</strain>
    </source>
</reference>
<proteinExistence type="predicted"/>
<organism evidence="6 7">
    <name type="scientific">Portibacter lacus</name>
    <dbReference type="NCBI Taxonomy" id="1099794"/>
    <lineage>
        <taxon>Bacteria</taxon>
        <taxon>Pseudomonadati</taxon>
        <taxon>Bacteroidota</taxon>
        <taxon>Saprospiria</taxon>
        <taxon>Saprospirales</taxon>
        <taxon>Haliscomenobacteraceae</taxon>
        <taxon>Portibacter</taxon>
    </lineage>
</organism>
<dbReference type="InterPro" id="IPR011006">
    <property type="entry name" value="CheY-like_superfamily"/>
</dbReference>
<dbReference type="InterPro" id="IPR001789">
    <property type="entry name" value="Sig_transdc_resp-reg_receiver"/>
</dbReference>
<comment type="caution">
    <text evidence="6">The sequence shown here is derived from an EMBL/GenBank/DDBJ whole genome shotgun (WGS) entry which is preliminary data.</text>
</comment>
<dbReference type="PROSITE" id="PS50110">
    <property type="entry name" value="RESPONSE_REGULATORY"/>
    <property type="match status" value="1"/>
</dbReference>
<evidence type="ECO:0000256" key="3">
    <source>
        <dbReference type="PROSITE-ProRule" id="PRU00169"/>
    </source>
</evidence>
<dbReference type="GO" id="GO:0003677">
    <property type="term" value="F:DNA binding"/>
    <property type="evidence" value="ECO:0007669"/>
    <property type="project" value="UniProtKB-KW"/>
</dbReference>
<keyword evidence="7" id="KW-1185">Reference proteome</keyword>
<feature type="domain" description="Response regulatory" evidence="5">
    <location>
        <begin position="6"/>
        <end position="126"/>
    </location>
</feature>
<dbReference type="PROSITE" id="PS00622">
    <property type="entry name" value="HTH_LUXR_1"/>
    <property type="match status" value="1"/>
</dbReference>
<feature type="domain" description="HTH luxR-type" evidence="4">
    <location>
        <begin position="156"/>
        <end position="221"/>
    </location>
</feature>
<dbReference type="GO" id="GO:0000160">
    <property type="term" value="P:phosphorelay signal transduction system"/>
    <property type="evidence" value="ECO:0007669"/>
    <property type="project" value="InterPro"/>
</dbReference>
<feature type="modified residue" description="4-aspartylphosphate" evidence="3">
    <location>
        <position position="61"/>
    </location>
</feature>
<dbReference type="SUPFAM" id="SSF46894">
    <property type="entry name" value="C-terminal effector domain of the bipartite response regulators"/>
    <property type="match status" value="1"/>
</dbReference>
<dbReference type="AlphaFoldDB" id="A0AA37SSB3"/>
<dbReference type="Pfam" id="PF00196">
    <property type="entry name" value="GerE"/>
    <property type="match status" value="1"/>
</dbReference>
<dbReference type="PANTHER" id="PTHR43214:SF43">
    <property type="entry name" value="TWO-COMPONENT RESPONSE REGULATOR"/>
    <property type="match status" value="1"/>
</dbReference>
<name>A0AA37SSB3_9BACT</name>
<dbReference type="CDD" id="cd06170">
    <property type="entry name" value="LuxR_C_like"/>
    <property type="match status" value="1"/>
</dbReference>
<dbReference type="EMBL" id="BSOH01000027">
    <property type="protein sequence ID" value="GLR19493.1"/>
    <property type="molecule type" value="Genomic_DNA"/>
</dbReference>
<dbReference type="InterPro" id="IPR058245">
    <property type="entry name" value="NreC/VraR/RcsB-like_REC"/>
</dbReference>
<dbReference type="SUPFAM" id="SSF52172">
    <property type="entry name" value="CheY-like"/>
    <property type="match status" value="1"/>
</dbReference>
<evidence type="ECO:0000313" key="6">
    <source>
        <dbReference type="EMBL" id="GLR19493.1"/>
    </source>
</evidence>
<evidence type="ECO:0000313" key="7">
    <source>
        <dbReference type="Proteomes" id="UP001156666"/>
    </source>
</evidence>
<evidence type="ECO:0000259" key="5">
    <source>
        <dbReference type="PROSITE" id="PS50110"/>
    </source>
</evidence>
<evidence type="ECO:0000259" key="4">
    <source>
        <dbReference type="PROSITE" id="PS50043"/>
    </source>
</evidence>
<dbReference type="SMART" id="SM00421">
    <property type="entry name" value="HTH_LUXR"/>
    <property type="match status" value="1"/>
</dbReference>
<dbReference type="PRINTS" id="PR00038">
    <property type="entry name" value="HTHLUXR"/>
</dbReference>
<dbReference type="InterPro" id="IPR000792">
    <property type="entry name" value="Tscrpt_reg_LuxR_C"/>
</dbReference>
<evidence type="ECO:0000256" key="1">
    <source>
        <dbReference type="ARBA" id="ARBA00022553"/>
    </source>
</evidence>
<accession>A0AA37SSB3</accession>
<gene>
    <name evidence="6" type="ORF">GCM10007940_41090</name>
</gene>
<dbReference type="Pfam" id="PF00072">
    <property type="entry name" value="Response_reg"/>
    <property type="match status" value="1"/>
</dbReference>
<dbReference type="PROSITE" id="PS50043">
    <property type="entry name" value="HTH_LUXR_2"/>
    <property type="match status" value="1"/>
</dbReference>